<feature type="transmembrane region" description="Helical" evidence="7">
    <location>
        <begin position="207"/>
        <end position="227"/>
    </location>
</feature>
<dbReference type="PANTHER" id="PTHR11878:SF65">
    <property type="entry name" value="NA_CA-EXCHANGE PROTEIN, ISOFORM G"/>
    <property type="match status" value="1"/>
</dbReference>
<evidence type="ECO:0000256" key="7">
    <source>
        <dbReference type="SAM" id="Phobius"/>
    </source>
</evidence>
<keyword evidence="2" id="KW-0813">Transport</keyword>
<dbReference type="InterPro" id="IPR051171">
    <property type="entry name" value="CaCA"/>
</dbReference>
<comment type="caution">
    <text evidence="9">The sequence shown here is derived from an EMBL/GenBank/DDBJ whole genome shotgun (WGS) entry which is preliminary data.</text>
</comment>
<gene>
    <name evidence="9" type="primary">SLC8A2_4</name>
    <name evidence="9" type="ORF">FOZ62_030944</name>
</gene>
<accession>A0A7J6PQX0</accession>
<dbReference type="AlphaFoldDB" id="A0A7J6PQX0"/>
<dbReference type="Gene3D" id="1.20.1420.30">
    <property type="entry name" value="NCX, central ion-binding region"/>
    <property type="match status" value="1"/>
</dbReference>
<evidence type="ECO:0000313" key="9">
    <source>
        <dbReference type="EMBL" id="KAF4698277.1"/>
    </source>
</evidence>
<feature type="transmembrane region" description="Helical" evidence="7">
    <location>
        <begin position="54"/>
        <end position="76"/>
    </location>
</feature>
<dbReference type="GO" id="GO:0098703">
    <property type="term" value="P:calcium ion import across plasma membrane"/>
    <property type="evidence" value="ECO:0007669"/>
    <property type="project" value="TreeGrafter"/>
</dbReference>
<feature type="transmembrane region" description="Helical" evidence="7">
    <location>
        <begin position="108"/>
        <end position="129"/>
    </location>
</feature>
<feature type="transmembrane region" description="Helical" evidence="7">
    <location>
        <begin position="176"/>
        <end position="195"/>
    </location>
</feature>
<dbReference type="Proteomes" id="UP000574390">
    <property type="component" value="Unassembled WGS sequence"/>
</dbReference>
<evidence type="ECO:0000256" key="1">
    <source>
        <dbReference type="ARBA" id="ARBA00004127"/>
    </source>
</evidence>
<comment type="subcellular location">
    <subcellularLocation>
        <location evidence="1">Endomembrane system</location>
        <topology evidence="1">Multi-pass membrane protein</topology>
    </subcellularLocation>
</comment>
<keyword evidence="3 7" id="KW-0812">Transmembrane</keyword>
<evidence type="ECO:0000256" key="4">
    <source>
        <dbReference type="ARBA" id="ARBA00022989"/>
    </source>
</evidence>
<dbReference type="EMBL" id="JABANM010035275">
    <property type="protein sequence ID" value="KAF4698277.1"/>
    <property type="molecule type" value="Genomic_DNA"/>
</dbReference>
<sequence>MVALSLWGIDPSSPRSLAGSVLGQPTPICEHGGSGLILPLFGDAEQDWPNGLRVVLYFIGLFWCFVGVAIISDIFMGSIEKITSKKTRVRLAVHGETKLVTVRVWNDTVANLTLMALGSSAPEILLSIIELLSQDMYSGHLGPSTIVGSAAFNLLVISAVCIMAIPDGEVRTINDVGVFVVTATCSIFAYIWLLLVLQVTSPDVVDIWEAIVTLALFPALVAIAFAADKGIFSVKSNVSSAHRDHVLGL</sequence>
<keyword evidence="5" id="KW-0406">Ion transport</keyword>
<dbReference type="GO" id="GO:0012505">
    <property type="term" value="C:endomembrane system"/>
    <property type="evidence" value="ECO:0007669"/>
    <property type="project" value="UniProtKB-SubCell"/>
</dbReference>
<protein>
    <submittedName>
        <fullName evidence="9">Sodium/calcium exchanger 2</fullName>
    </submittedName>
</protein>
<reference evidence="9 10" key="1">
    <citation type="submission" date="2020-04" db="EMBL/GenBank/DDBJ databases">
        <title>Perkinsus olseni comparative genomics.</title>
        <authorList>
            <person name="Bogema D.R."/>
        </authorList>
    </citation>
    <scope>NUCLEOTIDE SEQUENCE [LARGE SCALE GENOMIC DNA]</scope>
    <source>
        <strain evidence="9">ATCC PRA-205</strain>
    </source>
</reference>
<evidence type="ECO:0000256" key="5">
    <source>
        <dbReference type="ARBA" id="ARBA00023065"/>
    </source>
</evidence>
<dbReference type="PANTHER" id="PTHR11878">
    <property type="entry name" value="SODIUM/CALCIUM EXCHANGER"/>
    <property type="match status" value="1"/>
</dbReference>
<proteinExistence type="predicted"/>
<organism evidence="9 10">
    <name type="scientific">Perkinsus olseni</name>
    <name type="common">Perkinsus atlanticus</name>
    <dbReference type="NCBI Taxonomy" id="32597"/>
    <lineage>
        <taxon>Eukaryota</taxon>
        <taxon>Sar</taxon>
        <taxon>Alveolata</taxon>
        <taxon>Perkinsozoa</taxon>
        <taxon>Perkinsea</taxon>
        <taxon>Perkinsida</taxon>
        <taxon>Perkinsidae</taxon>
        <taxon>Perkinsus</taxon>
    </lineage>
</organism>
<evidence type="ECO:0000313" key="10">
    <source>
        <dbReference type="Proteomes" id="UP000574390"/>
    </source>
</evidence>
<evidence type="ECO:0000256" key="2">
    <source>
        <dbReference type="ARBA" id="ARBA00022448"/>
    </source>
</evidence>
<dbReference type="InterPro" id="IPR044880">
    <property type="entry name" value="NCX_ion-bd_dom_sf"/>
</dbReference>
<dbReference type="InterPro" id="IPR004837">
    <property type="entry name" value="NaCa_Exmemb"/>
</dbReference>
<keyword evidence="4 7" id="KW-1133">Transmembrane helix</keyword>
<feature type="non-terminal residue" evidence="9">
    <location>
        <position position="249"/>
    </location>
</feature>
<evidence type="ECO:0000259" key="8">
    <source>
        <dbReference type="Pfam" id="PF01699"/>
    </source>
</evidence>
<dbReference type="Pfam" id="PF01699">
    <property type="entry name" value="Na_Ca_ex"/>
    <property type="match status" value="1"/>
</dbReference>
<evidence type="ECO:0000256" key="6">
    <source>
        <dbReference type="ARBA" id="ARBA00023136"/>
    </source>
</evidence>
<evidence type="ECO:0000256" key="3">
    <source>
        <dbReference type="ARBA" id="ARBA00022692"/>
    </source>
</evidence>
<feature type="transmembrane region" description="Helical" evidence="7">
    <location>
        <begin position="141"/>
        <end position="164"/>
    </location>
</feature>
<name>A0A7J6PQX0_PEROL</name>
<feature type="domain" description="Sodium/calcium exchanger membrane region" evidence="8">
    <location>
        <begin position="57"/>
        <end position="225"/>
    </location>
</feature>
<keyword evidence="6 7" id="KW-0472">Membrane</keyword>
<dbReference type="GO" id="GO:0005432">
    <property type="term" value="F:calcium:sodium antiporter activity"/>
    <property type="evidence" value="ECO:0007669"/>
    <property type="project" value="TreeGrafter"/>
</dbReference>
<dbReference type="GO" id="GO:0016020">
    <property type="term" value="C:membrane"/>
    <property type="evidence" value="ECO:0007669"/>
    <property type="project" value="InterPro"/>
</dbReference>